<dbReference type="Gene3D" id="1.25.40.20">
    <property type="entry name" value="Ankyrin repeat-containing domain"/>
    <property type="match status" value="1"/>
</dbReference>
<evidence type="ECO:0000256" key="1">
    <source>
        <dbReference type="SAM" id="MobiDB-lite"/>
    </source>
</evidence>
<accession>A0A6C0IHW0</accession>
<proteinExistence type="predicted"/>
<dbReference type="EMBL" id="MN740183">
    <property type="protein sequence ID" value="QHT92389.1"/>
    <property type="molecule type" value="Genomic_DNA"/>
</dbReference>
<dbReference type="AlphaFoldDB" id="A0A6C0IHW0"/>
<feature type="region of interest" description="Disordered" evidence="1">
    <location>
        <begin position="51"/>
        <end position="72"/>
    </location>
</feature>
<reference evidence="2" key="1">
    <citation type="journal article" date="2020" name="Nature">
        <title>Giant virus diversity and host interactions through global metagenomics.</title>
        <authorList>
            <person name="Schulz F."/>
            <person name="Roux S."/>
            <person name="Paez-Espino D."/>
            <person name="Jungbluth S."/>
            <person name="Walsh D.A."/>
            <person name="Denef V.J."/>
            <person name="McMahon K.D."/>
            <person name="Konstantinidis K.T."/>
            <person name="Eloe-Fadrosh E.A."/>
            <person name="Kyrpides N.C."/>
            <person name="Woyke T."/>
        </authorList>
    </citation>
    <scope>NUCLEOTIDE SEQUENCE</scope>
    <source>
        <strain evidence="2">GVMAG-M-3300023184-88</strain>
    </source>
</reference>
<sequence length="422" mass="48371">MSATNPLWQKALNMHGVPFVRKTQRPNGSYINDNYPLVLATYKSLKKNESGLSAANAGPRPMSKTEQRKQQKYEEEQERLRQESMQSEALRLKYIEVSTFLDLCVAGKTKEVGKMLETYQPEEHAKSSILSMTVFNGHLSTLKLLLEHEQFKDKKYAKDALIASAKYLKPRIMHYLLDEWNVDPTENIPKWGYAPEEEKTENPVFLEALKASCSPIPGLFGHQHHLHDPRPAKVAVLTPLLNSVHMQHLDPLMYLLFMVDHASQFSLPYFRGDHQAFLSIILPYVIRAINHETDPYKKKKAAISLYKNHYTELSTADKRIIDEALRDYNFMRNHGSKTRKFNLVKHLAGLPLENKNRKTIANVSARLLQSNAYSATSNAVYASHLPVKQMKELPTNILSHVQKFSLTSKKGGKNKRIKTRKH</sequence>
<evidence type="ECO:0000313" key="2">
    <source>
        <dbReference type="EMBL" id="QHT92389.1"/>
    </source>
</evidence>
<protein>
    <submittedName>
        <fullName evidence="2">Uncharacterized protein</fullName>
    </submittedName>
</protein>
<dbReference type="InterPro" id="IPR036770">
    <property type="entry name" value="Ankyrin_rpt-contain_sf"/>
</dbReference>
<name>A0A6C0IHW0_9ZZZZ</name>
<feature type="compositionally biased region" description="Basic and acidic residues" evidence="1">
    <location>
        <begin position="63"/>
        <end position="72"/>
    </location>
</feature>
<organism evidence="2">
    <name type="scientific">viral metagenome</name>
    <dbReference type="NCBI Taxonomy" id="1070528"/>
    <lineage>
        <taxon>unclassified sequences</taxon>
        <taxon>metagenomes</taxon>
        <taxon>organismal metagenomes</taxon>
    </lineage>
</organism>